<dbReference type="InterPro" id="IPR019133">
    <property type="entry name" value="MIC60"/>
</dbReference>
<dbReference type="PANTHER" id="PTHR15415">
    <property type="entry name" value="MITOFILIN"/>
    <property type="match status" value="1"/>
</dbReference>
<keyword evidence="3" id="KW-0812">Transmembrane</keyword>
<name>A0A068TZB2_COFCA</name>
<dbReference type="OrthoDB" id="10261039at2759"/>
<protein>
    <submittedName>
        <fullName evidence="8">Uncharacterized protein</fullName>
    </submittedName>
</protein>
<dbReference type="STRING" id="49390.A0A068TZB2"/>
<accession>A0A068TZB2</accession>
<evidence type="ECO:0000256" key="2">
    <source>
        <dbReference type="ARBA" id="ARBA00010877"/>
    </source>
</evidence>
<gene>
    <name evidence="8" type="ORF">GSCOC_T00036448001</name>
</gene>
<sequence>MNLKNFRYHFPVAAVKYPCLKLLTVRIWYNTMGLKMQITFDALRGTLRRYSLIPLGGGGILAHSLAHVASWLKVREADQSGDGIESLMNRVDSFLAEGKLSEAADTLENGVKGTQAAEVVGDWVRRARNRAVAEQALTLLQSYATSISLT</sequence>
<evidence type="ECO:0000256" key="1">
    <source>
        <dbReference type="ARBA" id="ARBA00004273"/>
    </source>
</evidence>
<keyword evidence="6" id="KW-0496">Mitochondrion</keyword>
<dbReference type="OMA" id="WIKVKEA"/>
<dbReference type="Pfam" id="PF09731">
    <property type="entry name" value="Mitofilin"/>
    <property type="match status" value="1"/>
</dbReference>
<dbReference type="Proteomes" id="UP000295252">
    <property type="component" value="Chromosome IX"/>
</dbReference>
<evidence type="ECO:0000313" key="8">
    <source>
        <dbReference type="EMBL" id="CDP01407.1"/>
    </source>
</evidence>
<keyword evidence="7" id="KW-0472">Membrane</keyword>
<proteinExistence type="inferred from homology"/>
<dbReference type="GO" id="GO:0042407">
    <property type="term" value="P:cristae formation"/>
    <property type="evidence" value="ECO:0007669"/>
    <property type="project" value="TreeGrafter"/>
</dbReference>
<dbReference type="InParanoid" id="A0A068TZB2"/>
<reference evidence="9" key="1">
    <citation type="journal article" date="2014" name="Science">
        <title>The coffee genome provides insight into the convergent evolution of caffeine biosynthesis.</title>
        <authorList>
            <person name="Denoeud F."/>
            <person name="Carretero-Paulet L."/>
            <person name="Dereeper A."/>
            <person name="Droc G."/>
            <person name="Guyot R."/>
            <person name="Pietrella M."/>
            <person name="Zheng C."/>
            <person name="Alberti A."/>
            <person name="Anthony F."/>
            <person name="Aprea G."/>
            <person name="Aury J.M."/>
            <person name="Bento P."/>
            <person name="Bernard M."/>
            <person name="Bocs S."/>
            <person name="Campa C."/>
            <person name="Cenci A."/>
            <person name="Combes M.C."/>
            <person name="Crouzillat D."/>
            <person name="Da Silva C."/>
            <person name="Daddiego L."/>
            <person name="De Bellis F."/>
            <person name="Dussert S."/>
            <person name="Garsmeur O."/>
            <person name="Gayraud T."/>
            <person name="Guignon V."/>
            <person name="Jahn K."/>
            <person name="Jamilloux V."/>
            <person name="Joet T."/>
            <person name="Labadie K."/>
            <person name="Lan T."/>
            <person name="Leclercq J."/>
            <person name="Lepelley M."/>
            <person name="Leroy T."/>
            <person name="Li L.T."/>
            <person name="Librado P."/>
            <person name="Lopez L."/>
            <person name="Munoz A."/>
            <person name="Noel B."/>
            <person name="Pallavicini A."/>
            <person name="Perrotta G."/>
            <person name="Poncet V."/>
            <person name="Pot D."/>
            <person name="Priyono X."/>
            <person name="Rigoreau M."/>
            <person name="Rouard M."/>
            <person name="Rozas J."/>
            <person name="Tranchant-Dubreuil C."/>
            <person name="VanBuren R."/>
            <person name="Zhang Q."/>
            <person name="Andrade A.C."/>
            <person name="Argout X."/>
            <person name="Bertrand B."/>
            <person name="de Kochko A."/>
            <person name="Graziosi G."/>
            <person name="Henry R.J."/>
            <person name="Jayarama X."/>
            <person name="Ming R."/>
            <person name="Nagai C."/>
            <person name="Rounsley S."/>
            <person name="Sankoff D."/>
            <person name="Giuliano G."/>
            <person name="Albert V.A."/>
            <person name="Wincker P."/>
            <person name="Lashermes P."/>
        </authorList>
    </citation>
    <scope>NUCLEOTIDE SEQUENCE [LARGE SCALE GENOMIC DNA]</scope>
    <source>
        <strain evidence="9">cv. DH200-94</strain>
    </source>
</reference>
<evidence type="ECO:0000256" key="4">
    <source>
        <dbReference type="ARBA" id="ARBA00022792"/>
    </source>
</evidence>
<evidence type="ECO:0000256" key="7">
    <source>
        <dbReference type="ARBA" id="ARBA00023136"/>
    </source>
</evidence>
<dbReference type="Gramene" id="CDP01407">
    <property type="protein sequence ID" value="CDP01407"/>
    <property type="gene ID" value="GSCOC_T00036448001"/>
</dbReference>
<dbReference type="PANTHER" id="PTHR15415:SF7">
    <property type="entry name" value="MICOS COMPLEX SUBUNIT MIC60"/>
    <property type="match status" value="1"/>
</dbReference>
<evidence type="ECO:0000313" key="9">
    <source>
        <dbReference type="Proteomes" id="UP000295252"/>
    </source>
</evidence>
<dbReference type="GO" id="GO:0061617">
    <property type="term" value="C:MICOS complex"/>
    <property type="evidence" value="ECO:0007669"/>
    <property type="project" value="TreeGrafter"/>
</dbReference>
<dbReference type="AlphaFoldDB" id="A0A068TZB2"/>
<dbReference type="PhylomeDB" id="A0A068TZB2"/>
<organism evidence="8 9">
    <name type="scientific">Coffea canephora</name>
    <name type="common">Robusta coffee</name>
    <dbReference type="NCBI Taxonomy" id="49390"/>
    <lineage>
        <taxon>Eukaryota</taxon>
        <taxon>Viridiplantae</taxon>
        <taxon>Streptophyta</taxon>
        <taxon>Embryophyta</taxon>
        <taxon>Tracheophyta</taxon>
        <taxon>Spermatophyta</taxon>
        <taxon>Magnoliopsida</taxon>
        <taxon>eudicotyledons</taxon>
        <taxon>Gunneridae</taxon>
        <taxon>Pentapetalae</taxon>
        <taxon>asterids</taxon>
        <taxon>lamiids</taxon>
        <taxon>Gentianales</taxon>
        <taxon>Rubiaceae</taxon>
        <taxon>Ixoroideae</taxon>
        <taxon>Gardenieae complex</taxon>
        <taxon>Bertiereae - Coffeeae clade</taxon>
        <taxon>Coffeeae</taxon>
        <taxon>Coffea</taxon>
    </lineage>
</organism>
<evidence type="ECO:0000256" key="3">
    <source>
        <dbReference type="ARBA" id="ARBA00022692"/>
    </source>
</evidence>
<keyword evidence="9" id="KW-1185">Reference proteome</keyword>
<evidence type="ECO:0000256" key="5">
    <source>
        <dbReference type="ARBA" id="ARBA00022989"/>
    </source>
</evidence>
<dbReference type="EMBL" id="HG739091">
    <property type="protein sequence ID" value="CDP01407.1"/>
    <property type="molecule type" value="Genomic_DNA"/>
</dbReference>
<comment type="similarity">
    <text evidence="2">Belongs to the MICOS complex subunit Mic60 family.</text>
</comment>
<keyword evidence="4" id="KW-0999">Mitochondrion inner membrane</keyword>
<comment type="subcellular location">
    <subcellularLocation>
        <location evidence="1">Mitochondrion inner membrane</location>
    </subcellularLocation>
</comment>
<keyword evidence="5" id="KW-1133">Transmembrane helix</keyword>
<evidence type="ECO:0000256" key="6">
    <source>
        <dbReference type="ARBA" id="ARBA00023128"/>
    </source>
</evidence>